<sequence length="57" mass="6535">MENNGVRLLSKKKTQKRQPQVEPKKQDTVTFGYEDMLTELEAIVADAELRLEDEEAA</sequence>
<dbReference type="Proteomes" id="UP000003880">
    <property type="component" value="Unassembled WGS sequence"/>
</dbReference>
<feature type="region of interest" description="Disordered" evidence="1">
    <location>
        <begin position="1"/>
        <end position="27"/>
    </location>
</feature>
<dbReference type="HOGENOM" id="CLU_193042_1_0_6"/>
<comment type="caution">
    <text evidence="2">The sequence shown here is derived from an EMBL/GenBank/DDBJ whole genome shotgun (WGS) entry which is preliminary data.</text>
</comment>
<reference evidence="2 3" key="1">
    <citation type="submission" date="2010-02" db="EMBL/GenBank/DDBJ databases">
        <authorList>
            <person name="Weinstock G."/>
            <person name="Sodergren E."/>
            <person name="Clifton S."/>
            <person name="Fulton L."/>
            <person name="Fulton B."/>
            <person name="Courtney L."/>
            <person name="Fronick C."/>
            <person name="Harrison M."/>
            <person name="Strong C."/>
            <person name="Farmer C."/>
            <person name="Delahaunty K."/>
            <person name="Markovic C."/>
            <person name="Hall O."/>
            <person name="Minx P."/>
            <person name="Tomlinson C."/>
            <person name="Mitreva M."/>
            <person name="Nelson J."/>
            <person name="Hou S."/>
            <person name="Wollam A."/>
            <person name="Pepin K.H."/>
            <person name="Johnson M."/>
            <person name="Bhonagiri V."/>
            <person name="Zhang X."/>
            <person name="Suruliraj S."/>
            <person name="Warren W."/>
            <person name="Chinwalla A."/>
            <person name="Mardis E.R."/>
            <person name="Wilson R.K."/>
        </authorList>
    </citation>
    <scope>NUCLEOTIDE SEQUENCE [LARGE SCALE GENOMIC DNA]</scope>
    <source>
        <strain evidence="2 3">ATCC 29220</strain>
    </source>
</reference>
<protein>
    <submittedName>
        <fullName evidence="2">Uncharacterized protein</fullName>
    </submittedName>
</protein>
<gene>
    <name evidence="2" type="ORF">CIT292_10790</name>
</gene>
<dbReference type="AlphaFoldDB" id="D4BJE7"/>
<organism evidence="2 3">
    <name type="scientific">Citrobacter youngae ATCC 29220</name>
    <dbReference type="NCBI Taxonomy" id="500640"/>
    <lineage>
        <taxon>Bacteria</taxon>
        <taxon>Pseudomonadati</taxon>
        <taxon>Pseudomonadota</taxon>
        <taxon>Gammaproteobacteria</taxon>
        <taxon>Enterobacterales</taxon>
        <taxon>Enterobacteriaceae</taxon>
        <taxon>Citrobacter</taxon>
        <taxon>Citrobacter freundii complex</taxon>
    </lineage>
</organism>
<evidence type="ECO:0000313" key="3">
    <source>
        <dbReference type="Proteomes" id="UP000003880"/>
    </source>
</evidence>
<evidence type="ECO:0000256" key="1">
    <source>
        <dbReference type="SAM" id="MobiDB-lite"/>
    </source>
</evidence>
<accession>D4BJE7</accession>
<name>D4BJE7_9ENTR</name>
<evidence type="ECO:0000313" key="2">
    <source>
        <dbReference type="EMBL" id="EFE05812.1"/>
    </source>
</evidence>
<dbReference type="EMBL" id="ABWL02000026">
    <property type="protein sequence ID" value="EFE05812.1"/>
    <property type="molecule type" value="Genomic_DNA"/>
</dbReference>
<proteinExistence type="predicted"/>